<evidence type="ECO:0000259" key="1">
    <source>
        <dbReference type="SMART" id="SM00507"/>
    </source>
</evidence>
<keyword evidence="2" id="KW-0255">Endonuclease</keyword>
<dbReference type="EMBL" id="AFLV02000055">
    <property type="protein sequence ID" value="EKR63759.1"/>
    <property type="molecule type" value="Genomic_DNA"/>
</dbReference>
<dbReference type="GO" id="GO:0003676">
    <property type="term" value="F:nucleic acid binding"/>
    <property type="evidence" value="ECO:0007669"/>
    <property type="project" value="InterPro"/>
</dbReference>
<dbReference type="SMART" id="SM00507">
    <property type="entry name" value="HNHc"/>
    <property type="match status" value="1"/>
</dbReference>
<reference evidence="2 3" key="1">
    <citation type="submission" date="2012-10" db="EMBL/GenBank/DDBJ databases">
        <authorList>
            <person name="Harkins D.M."/>
            <person name="Durkin A.S."/>
            <person name="Brinkac L.M."/>
            <person name="Haft D.H."/>
            <person name="Selengut J.D."/>
            <person name="Sanka R."/>
            <person name="DePew J."/>
            <person name="Purushe J."/>
            <person name="Whelen A.C."/>
            <person name="Vinetz J.M."/>
            <person name="Sutton G.G."/>
            <person name="Nierman W.C."/>
            <person name="Fouts D.E."/>
        </authorList>
    </citation>
    <scope>NUCLEOTIDE SEQUENCE [LARGE SCALE GENOMIC DNA]</scope>
    <source>
        <strain evidence="2 3">2006001853</strain>
    </source>
</reference>
<organism evidence="2 3">
    <name type="scientific">Leptospira weilii str. 2006001853</name>
    <dbReference type="NCBI Taxonomy" id="1001589"/>
    <lineage>
        <taxon>Bacteria</taxon>
        <taxon>Pseudomonadati</taxon>
        <taxon>Spirochaetota</taxon>
        <taxon>Spirochaetia</taxon>
        <taxon>Leptospirales</taxon>
        <taxon>Leptospiraceae</taxon>
        <taxon>Leptospira</taxon>
    </lineage>
</organism>
<gene>
    <name evidence="2" type="ORF">LEP1GSC036_0948</name>
</gene>
<dbReference type="InterPro" id="IPR002711">
    <property type="entry name" value="HNH"/>
</dbReference>
<keyword evidence="2" id="KW-0540">Nuclease</keyword>
<evidence type="ECO:0000313" key="2">
    <source>
        <dbReference type="EMBL" id="EKR63759.1"/>
    </source>
</evidence>
<dbReference type="GO" id="GO:0008270">
    <property type="term" value="F:zinc ion binding"/>
    <property type="evidence" value="ECO:0007669"/>
    <property type="project" value="InterPro"/>
</dbReference>
<evidence type="ECO:0000313" key="3">
    <source>
        <dbReference type="Proteomes" id="UP000001338"/>
    </source>
</evidence>
<dbReference type="Proteomes" id="UP000001338">
    <property type="component" value="Unassembled WGS sequence"/>
</dbReference>
<comment type="caution">
    <text evidence="2">The sequence shown here is derived from an EMBL/GenBank/DDBJ whole genome shotgun (WGS) entry which is preliminary data.</text>
</comment>
<dbReference type="Pfam" id="PF01844">
    <property type="entry name" value="HNH"/>
    <property type="match status" value="1"/>
</dbReference>
<dbReference type="AlphaFoldDB" id="A0A828Z0A8"/>
<dbReference type="CDD" id="cd00085">
    <property type="entry name" value="HNHc"/>
    <property type="match status" value="1"/>
</dbReference>
<feature type="domain" description="HNH nuclease" evidence="1">
    <location>
        <begin position="142"/>
        <end position="198"/>
    </location>
</feature>
<proteinExistence type="predicted"/>
<accession>A0A828Z0A8</accession>
<protein>
    <submittedName>
        <fullName evidence="2">HNH endonuclease domain protein</fullName>
    </submittedName>
</protein>
<dbReference type="GO" id="GO:0004519">
    <property type="term" value="F:endonuclease activity"/>
    <property type="evidence" value="ECO:0007669"/>
    <property type="project" value="UniProtKB-KW"/>
</dbReference>
<dbReference type="Gene3D" id="1.10.30.50">
    <property type="match status" value="1"/>
</dbReference>
<keyword evidence="2" id="KW-0378">Hydrolase</keyword>
<sequence>MQLMNIYQRIVGELSQRPILDDSLYFSIFLGSDRLGNLVFDTVTNWSGYQIIEGKEVELRKPRPINPEAFVQYYNGTAAIVNNRDDLRLYFLIGGRSIMLSTLYSEKFGSSDTFVYRNNGRFHGFNVIDNIEVAVKRHPTPKLRMKILNRDNRRCRICGRSPNQYIDLELHVHHILPWAFGGLTVEDNMITLCKVCHDGLEPHYDDSLYDLIEMNINKDEMIAMYRFHIASSMTK</sequence>
<name>A0A828Z0A8_9LEPT</name>
<dbReference type="InterPro" id="IPR003615">
    <property type="entry name" value="HNH_nuc"/>
</dbReference>